<dbReference type="InterPro" id="IPR007110">
    <property type="entry name" value="Ig-like_dom"/>
</dbReference>
<evidence type="ECO:0000313" key="12">
    <source>
        <dbReference type="Proteomes" id="UP001314229"/>
    </source>
</evidence>
<dbReference type="GO" id="GO:0005886">
    <property type="term" value="C:plasma membrane"/>
    <property type="evidence" value="ECO:0007669"/>
    <property type="project" value="UniProtKB-SubCell"/>
</dbReference>
<dbReference type="PANTHER" id="PTHR19433:SF127">
    <property type="entry name" value="NITR9"/>
    <property type="match status" value="1"/>
</dbReference>
<feature type="domain" description="Ig-like" evidence="10">
    <location>
        <begin position="25"/>
        <end position="120"/>
    </location>
</feature>
<dbReference type="InterPro" id="IPR013106">
    <property type="entry name" value="Ig_V-set"/>
</dbReference>
<dbReference type="CDD" id="cd00099">
    <property type="entry name" value="IgV"/>
    <property type="match status" value="1"/>
</dbReference>
<evidence type="ECO:0000256" key="9">
    <source>
        <dbReference type="SAM" id="SignalP"/>
    </source>
</evidence>
<dbReference type="GO" id="GO:0009617">
    <property type="term" value="P:response to bacterium"/>
    <property type="evidence" value="ECO:0007669"/>
    <property type="project" value="TreeGrafter"/>
</dbReference>
<dbReference type="SUPFAM" id="SSF48726">
    <property type="entry name" value="Immunoglobulin"/>
    <property type="match status" value="2"/>
</dbReference>
<evidence type="ECO:0000256" key="1">
    <source>
        <dbReference type="ARBA" id="ARBA00004236"/>
    </source>
</evidence>
<comment type="caution">
    <text evidence="11">The sequence shown here is derived from an EMBL/GenBank/DDBJ whole genome shotgun (WGS) entry which is preliminary data.</text>
</comment>
<accession>A0AAV1PRV6</accession>
<dbReference type="PANTHER" id="PTHR19433">
    <property type="entry name" value="T-CELL RECEPTOR ALPHA CHAIN V REGION-RELATED"/>
    <property type="match status" value="1"/>
</dbReference>
<feature type="chain" id="PRO_5043584164" evidence="9">
    <location>
        <begin position="22"/>
        <end position="351"/>
    </location>
</feature>
<dbReference type="GO" id="GO:0002376">
    <property type="term" value="P:immune system process"/>
    <property type="evidence" value="ECO:0007669"/>
    <property type="project" value="UniProtKB-KW"/>
</dbReference>
<dbReference type="InterPro" id="IPR052051">
    <property type="entry name" value="TCR_complex_component"/>
</dbReference>
<keyword evidence="3 9" id="KW-0732">Signal</keyword>
<dbReference type="EMBL" id="CAWUFR010000220">
    <property type="protein sequence ID" value="CAK6973021.1"/>
    <property type="molecule type" value="Genomic_DNA"/>
</dbReference>
<proteinExistence type="predicted"/>
<evidence type="ECO:0000256" key="6">
    <source>
        <dbReference type="ARBA" id="ARBA00023157"/>
    </source>
</evidence>
<name>A0AAV1PRV6_SCOSC</name>
<feature type="transmembrane region" description="Helical" evidence="8">
    <location>
        <begin position="260"/>
        <end position="282"/>
    </location>
</feature>
<feature type="domain" description="Ig-like" evidence="10">
    <location>
        <begin position="146"/>
        <end position="237"/>
    </location>
</feature>
<keyword evidence="12" id="KW-1185">Reference proteome</keyword>
<sequence length="351" mass="39058">MTSPMFALYLTCLFLGETAQTALKPTSSVPQDSDFISANVGDSVTLQCSDKGDVAARLYWYKQTLGQKPRLISTFYTFDMNGTFYDEFKNNPRFTLNTEHGTNHLAITDLHISDSATYYCICCFLYTFEFSKNIIVSVKNSGLNIQALVHQSASESIQPGDSVTLNCTVHTGTCDDREHSVYWFKYSEESHPGLIYTHGGRNDQCERNTNTQTHTCVYNLPMKSLNPSHAGTYYCAVASCGQILFGDGTKLDVVNEVDSLVLVCFLSGALVFTTILSVLLAFSMYKMNKRNSCQSVPQHGFAAPSTADAEVSQDADNLHYAAIRDRKANRSRRQQDNTMTECVYSSVKQQS</sequence>
<dbReference type="SMART" id="SM00409">
    <property type="entry name" value="IG"/>
    <property type="match status" value="2"/>
</dbReference>
<keyword evidence="7" id="KW-0325">Glycoprotein</keyword>
<dbReference type="AlphaFoldDB" id="A0AAV1PRV6"/>
<comment type="subcellular location">
    <subcellularLocation>
        <location evidence="1">Cell membrane</location>
    </subcellularLocation>
</comment>
<evidence type="ECO:0000256" key="3">
    <source>
        <dbReference type="ARBA" id="ARBA00022729"/>
    </source>
</evidence>
<gene>
    <name evidence="11" type="ORF">FSCOSCO3_A020106</name>
</gene>
<keyword evidence="4" id="KW-0391">Immunity</keyword>
<dbReference type="InterPro" id="IPR013783">
    <property type="entry name" value="Ig-like_fold"/>
</dbReference>
<evidence type="ECO:0000256" key="4">
    <source>
        <dbReference type="ARBA" id="ARBA00022859"/>
    </source>
</evidence>
<keyword evidence="6" id="KW-1015">Disulfide bond</keyword>
<dbReference type="SMART" id="SM00406">
    <property type="entry name" value="IGv"/>
    <property type="match status" value="2"/>
</dbReference>
<dbReference type="InterPro" id="IPR003599">
    <property type="entry name" value="Ig_sub"/>
</dbReference>
<keyword evidence="5 8" id="KW-0472">Membrane</keyword>
<organism evidence="11 12">
    <name type="scientific">Scomber scombrus</name>
    <name type="common">Atlantic mackerel</name>
    <name type="synonym">Scomber vernalis</name>
    <dbReference type="NCBI Taxonomy" id="13677"/>
    <lineage>
        <taxon>Eukaryota</taxon>
        <taxon>Metazoa</taxon>
        <taxon>Chordata</taxon>
        <taxon>Craniata</taxon>
        <taxon>Vertebrata</taxon>
        <taxon>Euteleostomi</taxon>
        <taxon>Actinopterygii</taxon>
        <taxon>Neopterygii</taxon>
        <taxon>Teleostei</taxon>
        <taxon>Neoteleostei</taxon>
        <taxon>Acanthomorphata</taxon>
        <taxon>Pelagiaria</taxon>
        <taxon>Scombriformes</taxon>
        <taxon>Scombridae</taxon>
        <taxon>Scomber</taxon>
    </lineage>
</organism>
<dbReference type="Pfam" id="PF07686">
    <property type="entry name" value="V-set"/>
    <property type="match status" value="2"/>
</dbReference>
<dbReference type="InterPro" id="IPR036179">
    <property type="entry name" value="Ig-like_dom_sf"/>
</dbReference>
<evidence type="ECO:0000256" key="2">
    <source>
        <dbReference type="ARBA" id="ARBA00022475"/>
    </source>
</evidence>
<keyword evidence="8" id="KW-0812">Transmembrane</keyword>
<dbReference type="Gene3D" id="2.60.40.10">
    <property type="entry name" value="Immunoglobulins"/>
    <property type="match status" value="2"/>
</dbReference>
<reference evidence="11 12" key="1">
    <citation type="submission" date="2024-01" db="EMBL/GenBank/DDBJ databases">
        <authorList>
            <person name="Alioto T."/>
            <person name="Alioto T."/>
            <person name="Gomez Garrido J."/>
        </authorList>
    </citation>
    <scope>NUCLEOTIDE SEQUENCE [LARGE SCALE GENOMIC DNA]</scope>
</reference>
<evidence type="ECO:0000313" key="11">
    <source>
        <dbReference type="EMBL" id="CAK6973021.1"/>
    </source>
</evidence>
<evidence type="ECO:0000259" key="10">
    <source>
        <dbReference type="PROSITE" id="PS50835"/>
    </source>
</evidence>
<feature type="signal peptide" evidence="9">
    <location>
        <begin position="1"/>
        <end position="21"/>
    </location>
</feature>
<evidence type="ECO:0000256" key="5">
    <source>
        <dbReference type="ARBA" id="ARBA00023136"/>
    </source>
</evidence>
<evidence type="ECO:0000256" key="8">
    <source>
        <dbReference type="SAM" id="Phobius"/>
    </source>
</evidence>
<keyword evidence="8" id="KW-1133">Transmembrane helix</keyword>
<dbReference type="PROSITE" id="PS50835">
    <property type="entry name" value="IG_LIKE"/>
    <property type="match status" value="2"/>
</dbReference>
<evidence type="ECO:0000256" key="7">
    <source>
        <dbReference type="ARBA" id="ARBA00023180"/>
    </source>
</evidence>
<protein>
    <submittedName>
        <fullName evidence="11">Uncharacterized protein LOC128383290</fullName>
    </submittedName>
</protein>
<dbReference type="Proteomes" id="UP001314229">
    <property type="component" value="Unassembled WGS sequence"/>
</dbReference>
<keyword evidence="2" id="KW-1003">Cell membrane</keyword>